<dbReference type="Gene3D" id="3.40.50.10330">
    <property type="entry name" value="Probable inorganic polyphosphate/atp-NAD kinase, domain 1"/>
    <property type="match status" value="1"/>
</dbReference>
<evidence type="ECO:0000256" key="3">
    <source>
        <dbReference type="ARBA" id="ARBA00022516"/>
    </source>
</evidence>
<evidence type="ECO:0000256" key="7">
    <source>
        <dbReference type="ARBA" id="ARBA00022777"/>
    </source>
</evidence>
<evidence type="ECO:0000256" key="5">
    <source>
        <dbReference type="ARBA" id="ARBA00022723"/>
    </source>
</evidence>
<sequence>MKNMEKTILLIYNPVSGTRSFASYLDNFIHSFQEQGYQVHPIRSRSEDDFKDVIEKKDLNMYSALFIAGGDGSVSIAVNKLLQIGADIPLGIIPAGTVNDISYNLGIPQDISKAIKVLSEMKTGRFDIGKVNDRYFMNSCGAGLFIEVAHTTERELKNIMGRVAYYLKGISELPNFKAMNTRITVDGKVYDEDLFLYLVVNGKSVGGFRSLASDASMQDGLLDFIGIKECQLNELSVLFAQILLGNYKNSKNVIHFQSDNIKIECLGEYCQNITDVDGEKGPTMPLEIGMVKRGISVIIP</sequence>
<dbReference type="OrthoDB" id="142078at2"/>
<dbReference type="InterPro" id="IPR001206">
    <property type="entry name" value="Diacylglycerol_kinase_cat_dom"/>
</dbReference>
<evidence type="ECO:0000256" key="12">
    <source>
        <dbReference type="ARBA" id="ARBA00023264"/>
    </source>
</evidence>
<evidence type="ECO:0000256" key="10">
    <source>
        <dbReference type="ARBA" id="ARBA00023098"/>
    </source>
</evidence>
<accession>A0A1M4YV86</accession>
<keyword evidence="5" id="KW-0479">Metal-binding</keyword>
<keyword evidence="8" id="KW-0067">ATP-binding</keyword>
<proteinExistence type="inferred from homology"/>
<evidence type="ECO:0000313" key="14">
    <source>
        <dbReference type="EMBL" id="SHF09608.1"/>
    </source>
</evidence>
<keyword evidence="3" id="KW-0444">Lipid biosynthesis</keyword>
<evidence type="ECO:0000313" key="15">
    <source>
        <dbReference type="Proteomes" id="UP000184251"/>
    </source>
</evidence>
<keyword evidence="10" id="KW-0443">Lipid metabolism</keyword>
<reference evidence="14 15" key="1">
    <citation type="submission" date="2016-11" db="EMBL/GenBank/DDBJ databases">
        <authorList>
            <person name="Jaros S."/>
            <person name="Januszkiewicz K."/>
            <person name="Wedrychowicz H."/>
        </authorList>
    </citation>
    <scope>NUCLEOTIDE SEQUENCE [LARGE SCALE GENOMIC DNA]</scope>
    <source>
        <strain evidence="14 15">DSM 14828</strain>
    </source>
</reference>
<dbReference type="InterPro" id="IPR017438">
    <property type="entry name" value="ATP-NAD_kinase_N"/>
</dbReference>
<evidence type="ECO:0000256" key="6">
    <source>
        <dbReference type="ARBA" id="ARBA00022741"/>
    </source>
</evidence>
<keyword evidence="7 14" id="KW-0418">Kinase</keyword>
<dbReference type="InterPro" id="IPR005218">
    <property type="entry name" value="Diacylglycerol/lipid_kinase"/>
</dbReference>
<dbReference type="Pfam" id="PF19279">
    <property type="entry name" value="YegS_C"/>
    <property type="match status" value="1"/>
</dbReference>
<dbReference type="InterPro" id="IPR045540">
    <property type="entry name" value="YegS/DAGK_C"/>
</dbReference>
<keyword evidence="15" id="KW-1185">Reference proteome</keyword>
<evidence type="ECO:0000256" key="1">
    <source>
        <dbReference type="ARBA" id="ARBA00001946"/>
    </source>
</evidence>
<evidence type="ECO:0000259" key="13">
    <source>
        <dbReference type="PROSITE" id="PS50146"/>
    </source>
</evidence>
<dbReference type="STRING" id="1120975.SAMN02746064_01868"/>
<dbReference type="PANTHER" id="PTHR12358:SF106">
    <property type="entry name" value="LIPID KINASE YEGS"/>
    <property type="match status" value="1"/>
</dbReference>
<dbReference type="Proteomes" id="UP000184251">
    <property type="component" value="Unassembled WGS sequence"/>
</dbReference>
<dbReference type="Gene3D" id="2.60.200.40">
    <property type="match status" value="1"/>
</dbReference>
<organism evidence="14 15">
    <name type="scientific">Alkalibacter saccharofermentans DSM 14828</name>
    <dbReference type="NCBI Taxonomy" id="1120975"/>
    <lineage>
        <taxon>Bacteria</taxon>
        <taxon>Bacillati</taxon>
        <taxon>Bacillota</taxon>
        <taxon>Clostridia</taxon>
        <taxon>Eubacteriales</taxon>
        <taxon>Eubacteriaceae</taxon>
        <taxon>Alkalibacter</taxon>
    </lineage>
</organism>
<feature type="domain" description="DAGKc" evidence="13">
    <location>
        <begin position="3"/>
        <end position="135"/>
    </location>
</feature>
<keyword evidence="4" id="KW-0808">Transferase</keyword>
<keyword evidence="12" id="KW-1208">Phospholipid metabolism</keyword>
<dbReference type="InterPro" id="IPR050187">
    <property type="entry name" value="Lipid_Phosphate_FormReg"/>
</dbReference>
<dbReference type="Pfam" id="PF00781">
    <property type="entry name" value="DAGK_cat"/>
    <property type="match status" value="1"/>
</dbReference>
<dbReference type="GO" id="GO:0008654">
    <property type="term" value="P:phospholipid biosynthetic process"/>
    <property type="evidence" value="ECO:0007669"/>
    <property type="project" value="UniProtKB-KW"/>
</dbReference>
<dbReference type="AlphaFoldDB" id="A0A1M4YV86"/>
<dbReference type="GO" id="GO:0046872">
    <property type="term" value="F:metal ion binding"/>
    <property type="evidence" value="ECO:0007669"/>
    <property type="project" value="UniProtKB-KW"/>
</dbReference>
<evidence type="ECO:0000256" key="11">
    <source>
        <dbReference type="ARBA" id="ARBA00023209"/>
    </source>
</evidence>
<dbReference type="PANTHER" id="PTHR12358">
    <property type="entry name" value="SPHINGOSINE KINASE"/>
    <property type="match status" value="1"/>
</dbReference>
<keyword evidence="11" id="KW-0594">Phospholipid biosynthesis</keyword>
<dbReference type="SMART" id="SM00046">
    <property type="entry name" value="DAGKc"/>
    <property type="match status" value="1"/>
</dbReference>
<dbReference type="GO" id="GO:0005886">
    <property type="term" value="C:plasma membrane"/>
    <property type="evidence" value="ECO:0007669"/>
    <property type="project" value="TreeGrafter"/>
</dbReference>
<gene>
    <name evidence="14" type="ORF">SAMN02746064_01868</name>
</gene>
<dbReference type="NCBIfam" id="TIGR00147">
    <property type="entry name" value="YegS/Rv2252/BmrU family lipid kinase"/>
    <property type="match status" value="1"/>
</dbReference>
<evidence type="ECO:0000256" key="9">
    <source>
        <dbReference type="ARBA" id="ARBA00022842"/>
    </source>
</evidence>
<dbReference type="GO" id="GO:0005524">
    <property type="term" value="F:ATP binding"/>
    <property type="evidence" value="ECO:0007669"/>
    <property type="project" value="UniProtKB-KW"/>
</dbReference>
<evidence type="ECO:0000256" key="4">
    <source>
        <dbReference type="ARBA" id="ARBA00022679"/>
    </source>
</evidence>
<name>A0A1M4YV86_9FIRM</name>
<comment type="similarity">
    <text evidence="2">Belongs to the diacylglycerol/lipid kinase family.</text>
</comment>
<dbReference type="InterPro" id="IPR016064">
    <property type="entry name" value="NAD/diacylglycerol_kinase_sf"/>
</dbReference>
<dbReference type="GO" id="GO:0004143">
    <property type="term" value="F:ATP-dependent diacylglycerol kinase activity"/>
    <property type="evidence" value="ECO:0007669"/>
    <property type="project" value="TreeGrafter"/>
</dbReference>
<evidence type="ECO:0000256" key="2">
    <source>
        <dbReference type="ARBA" id="ARBA00005983"/>
    </source>
</evidence>
<dbReference type="PROSITE" id="PS50146">
    <property type="entry name" value="DAGK"/>
    <property type="match status" value="1"/>
</dbReference>
<evidence type="ECO:0000256" key="8">
    <source>
        <dbReference type="ARBA" id="ARBA00022840"/>
    </source>
</evidence>
<protein>
    <submittedName>
        <fullName evidence="14">Lipid kinase, YegS/Rv2252/BmrU family</fullName>
    </submittedName>
</protein>
<keyword evidence="9" id="KW-0460">Magnesium</keyword>
<dbReference type="SUPFAM" id="SSF111331">
    <property type="entry name" value="NAD kinase/diacylglycerol kinase-like"/>
    <property type="match status" value="1"/>
</dbReference>
<dbReference type="EMBL" id="FQTU01000014">
    <property type="protein sequence ID" value="SHF09608.1"/>
    <property type="molecule type" value="Genomic_DNA"/>
</dbReference>
<dbReference type="RefSeq" id="WP_159432075.1">
    <property type="nucleotide sequence ID" value="NZ_FQTU01000014.1"/>
</dbReference>
<keyword evidence="6" id="KW-0547">Nucleotide-binding</keyword>
<comment type="cofactor">
    <cofactor evidence="1">
        <name>Mg(2+)</name>
        <dbReference type="ChEBI" id="CHEBI:18420"/>
    </cofactor>
</comment>